<dbReference type="SMART" id="SM00325">
    <property type="entry name" value="RhoGEF"/>
    <property type="match status" value="1"/>
</dbReference>
<dbReference type="Gene3D" id="1.20.900.10">
    <property type="entry name" value="Dbl homology (DH) domain"/>
    <property type="match status" value="1"/>
</dbReference>
<dbReference type="InterPro" id="IPR040181">
    <property type="entry name" value="PKHG5/7"/>
</dbReference>
<dbReference type="GO" id="GO:0007266">
    <property type="term" value="P:Rho protein signal transduction"/>
    <property type="evidence" value="ECO:0007669"/>
    <property type="project" value="TreeGrafter"/>
</dbReference>
<dbReference type="GO" id="GO:0005886">
    <property type="term" value="C:plasma membrane"/>
    <property type="evidence" value="ECO:0007669"/>
    <property type="project" value="TreeGrafter"/>
</dbReference>
<evidence type="ECO:0000256" key="1">
    <source>
        <dbReference type="SAM" id="MobiDB-lite"/>
    </source>
</evidence>
<dbReference type="InterPro" id="IPR035899">
    <property type="entry name" value="DBL_dom_sf"/>
</dbReference>
<feature type="region of interest" description="Disordered" evidence="1">
    <location>
        <begin position="1"/>
        <end position="20"/>
    </location>
</feature>
<feature type="domain" description="DH" evidence="2">
    <location>
        <begin position="30"/>
        <end position="137"/>
    </location>
</feature>
<dbReference type="AlphaFoldDB" id="A0A7J7YDW0"/>
<dbReference type="EMBL" id="JABWUV010000004">
    <property type="protein sequence ID" value="KAF6360187.1"/>
    <property type="molecule type" value="Genomic_DNA"/>
</dbReference>
<keyword evidence="4" id="KW-1185">Reference proteome</keyword>
<dbReference type="PANTHER" id="PTHR13217:SF11">
    <property type="entry name" value="PLECKSTRIN HOMOLOGY DOMAIN-CONTAINING FAMILY G MEMBER 5"/>
    <property type="match status" value="1"/>
</dbReference>
<comment type="caution">
    <text evidence="3">The sequence shown here is derived from an EMBL/GenBank/DDBJ whole genome shotgun (WGS) entry which is preliminary data.</text>
</comment>
<dbReference type="InterPro" id="IPR000219">
    <property type="entry name" value="DH_dom"/>
</dbReference>
<dbReference type="GO" id="GO:0030424">
    <property type="term" value="C:axon"/>
    <property type="evidence" value="ECO:0007669"/>
    <property type="project" value="TreeGrafter"/>
</dbReference>
<evidence type="ECO:0000313" key="3">
    <source>
        <dbReference type="EMBL" id="KAF6360187.1"/>
    </source>
</evidence>
<organism evidence="3 4">
    <name type="scientific">Myotis myotis</name>
    <name type="common">Greater mouse-eared bat</name>
    <name type="synonym">Vespertilio myotis</name>
    <dbReference type="NCBI Taxonomy" id="51298"/>
    <lineage>
        <taxon>Eukaryota</taxon>
        <taxon>Metazoa</taxon>
        <taxon>Chordata</taxon>
        <taxon>Craniata</taxon>
        <taxon>Vertebrata</taxon>
        <taxon>Euteleostomi</taxon>
        <taxon>Mammalia</taxon>
        <taxon>Eutheria</taxon>
        <taxon>Laurasiatheria</taxon>
        <taxon>Chiroptera</taxon>
        <taxon>Yangochiroptera</taxon>
        <taxon>Vespertilionidae</taxon>
        <taxon>Myotis</taxon>
    </lineage>
</organism>
<accession>A0A7J7YDW0</accession>
<evidence type="ECO:0000313" key="4">
    <source>
        <dbReference type="Proteomes" id="UP000527355"/>
    </source>
</evidence>
<protein>
    <recommendedName>
        <fullName evidence="2">DH domain-containing protein</fullName>
    </recommendedName>
</protein>
<dbReference type="PROSITE" id="PS50010">
    <property type="entry name" value="DH_2"/>
    <property type="match status" value="1"/>
</dbReference>
<dbReference type="GO" id="GO:0043542">
    <property type="term" value="P:endothelial cell migration"/>
    <property type="evidence" value="ECO:0007669"/>
    <property type="project" value="TreeGrafter"/>
</dbReference>
<name>A0A7J7YDW0_MYOMY</name>
<sequence length="207" mass="23502">MSAPQAVGQRDGADGGEGAAHAGTAAARDLLKGFEMFGSLFKPYIRYFMEEEGCMEYTRSLLHDNDLFRAYVTWAEKHQQCQRLKLSNMLAKPHQRLTKYPLLLKSVLRKTDEPRAKEAVTTMISSMERFIHHVNACMRQQLAAVVSRMDAYEVVEGSNDEVDKLLKEFLHLDLTAPIPGASPEETRQLLLEGSLRMEGKHRKMDVY</sequence>
<dbReference type="PANTHER" id="PTHR13217">
    <property type="entry name" value="PLECKSTRIN HOMOLOGY DOMAIN-CONTAINING FAMILY G MEMBER 7"/>
    <property type="match status" value="1"/>
</dbReference>
<gene>
    <name evidence="3" type="ORF">mMyoMyo1_011139</name>
</gene>
<dbReference type="GO" id="GO:0005085">
    <property type="term" value="F:guanyl-nucleotide exchange factor activity"/>
    <property type="evidence" value="ECO:0007669"/>
    <property type="project" value="InterPro"/>
</dbReference>
<dbReference type="SUPFAM" id="SSF48065">
    <property type="entry name" value="DBL homology domain (DH-domain)"/>
    <property type="match status" value="1"/>
</dbReference>
<dbReference type="GO" id="GO:0030139">
    <property type="term" value="C:endocytic vesicle"/>
    <property type="evidence" value="ECO:0007669"/>
    <property type="project" value="TreeGrafter"/>
</dbReference>
<dbReference type="VEuPathDB" id="HostDB:LOC118653521"/>
<reference evidence="3 4" key="1">
    <citation type="journal article" date="2020" name="Nature">
        <title>Six reference-quality genomes reveal evolution of bat adaptations.</title>
        <authorList>
            <person name="Jebb D."/>
            <person name="Huang Z."/>
            <person name="Pippel M."/>
            <person name="Hughes G.M."/>
            <person name="Lavrichenko K."/>
            <person name="Devanna P."/>
            <person name="Winkler S."/>
            <person name="Jermiin L.S."/>
            <person name="Skirmuntt E.C."/>
            <person name="Katzourakis A."/>
            <person name="Burkitt-Gray L."/>
            <person name="Ray D.A."/>
            <person name="Sullivan K.A.M."/>
            <person name="Roscito J.G."/>
            <person name="Kirilenko B.M."/>
            <person name="Davalos L.M."/>
            <person name="Corthals A.P."/>
            <person name="Power M.L."/>
            <person name="Jones G."/>
            <person name="Ransome R.D."/>
            <person name="Dechmann D.K.N."/>
            <person name="Locatelli A.G."/>
            <person name="Puechmaille S.J."/>
            <person name="Fedrigo O."/>
            <person name="Jarvis E.D."/>
            <person name="Hiller M."/>
            <person name="Vernes S.C."/>
            <person name="Myers E.W."/>
            <person name="Teeling E.C."/>
        </authorList>
    </citation>
    <scope>NUCLEOTIDE SEQUENCE [LARGE SCALE GENOMIC DNA]</scope>
    <source>
        <strain evidence="3">MMyoMyo1</strain>
        <tissue evidence="3">Flight muscle</tissue>
    </source>
</reference>
<proteinExistence type="predicted"/>
<evidence type="ECO:0000259" key="2">
    <source>
        <dbReference type="PROSITE" id="PS50010"/>
    </source>
</evidence>
<dbReference type="Proteomes" id="UP000527355">
    <property type="component" value="Unassembled WGS sequence"/>
</dbReference>
<dbReference type="Pfam" id="PF00621">
    <property type="entry name" value="RhoGEF"/>
    <property type="match status" value="1"/>
</dbReference>